<evidence type="ECO:0000313" key="2">
    <source>
        <dbReference type="EMBL" id="KAJ1957914.1"/>
    </source>
</evidence>
<evidence type="ECO:0000259" key="1">
    <source>
        <dbReference type="PROSITE" id="PS50021"/>
    </source>
</evidence>
<dbReference type="PRINTS" id="PR00888">
    <property type="entry name" value="SM22CALPONIN"/>
</dbReference>
<reference evidence="2" key="1">
    <citation type="submission" date="2022-07" db="EMBL/GenBank/DDBJ databases">
        <title>Phylogenomic reconstructions and comparative analyses of Kickxellomycotina fungi.</title>
        <authorList>
            <person name="Reynolds N.K."/>
            <person name="Stajich J.E."/>
            <person name="Barry K."/>
            <person name="Grigoriev I.V."/>
            <person name="Crous P."/>
            <person name="Smith M.E."/>
        </authorList>
    </citation>
    <scope>NUCLEOTIDE SEQUENCE</scope>
    <source>
        <strain evidence="2">RSA 1196</strain>
    </source>
</reference>
<dbReference type="PANTHER" id="PTHR47385">
    <property type="entry name" value="CALPONIN"/>
    <property type="match status" value="1"/>
</dbReference>
<dbReference type="EMBL" id="JANBPY010001866">
    <property type="protein sequence ID" value="KAJ1957914.1"/>
    <property type="molecule type" value="Genomic_DNA"/>
</dbReference>
<keyword evidence="3" id="KW-1185">Reference proteome</keyword>
<dbReference type="InterPro" id="IPR050606">
    <property type="entry name" value="Calponin-like"/>
</dbReference>
<organism evidence="2 3">
    <name type="scientific">Dispira parvispora</name>
    <dbReference type="NCBI Taxonomy" id="1520584"/>
    <lineage>
        <taxon>Eukaryota</taxon>
        <taxon>Fungi</taxon>
        <taxon>Fungi incertae sedis</taxon>
        <taxon>Zoopagomycota</taxon>
        <taxon>Kickxellomycotina</taxon>
        <taxon>Dimargaritomycetes</taxon>
        <taxon>Dimargaritales</taxon>
        <taxon>Dimargaritaceae</taxon>
        <taxon>Dispira</taxon>
    </lineage>
</organism>
<protein>
    <submittedName>
        <fullName evidence="2">Calponin</fullName>
    </submittedName>
</protein>
<comment type="caution">
    <text evidence="2">The sequence shown here is derived from an EMBL/GenBank/DDBJ whole genome shotgun (WGS) entry which is preliminary data.</text>
</comment>
<dbReference type="InterPro" id="IPR036872">
    <property type="entry name" value="CH_dom_sf"/>
</dbReference>
<dbReference type="SMART" id="SM00033">
    <property type="entry name" value="CH"/>
    <property type="match status" value="1"/>
</dbReference>
<dbReference type="AlphaFoldDB" id="A0A9W8ARA4"/>
<dbReference type="PROSITE" id="PS50021">
    <property type="entry name" value="CH"/>
    <property type="match status" value="1"/>
</dbReference>
<dbReference type="InterPro" id="IPR003096">
    <property type="entry name" value="SM22_calponin"/>
</dbReference>
<dbReference type="Proteomes" id="UP001150925">
    <property type="component" value="Unassembled WGS sequence"/>
</dbReference>
<sequence>MATDSDETPLYGLDKEIAAKLQAKYDPQREQEARTWLETVLNEKLDGDFMDCLKDGVVLCKALNVIQPGLVKYSTSRIAFKQMENIGNFLRQAESLGCRRHELFQTVDLYEKKNPGQVVDAIYALSRQAQKAGFEGPLIGPKLADQHRRQFTEQQLRAGQGIINPVQMGYNGGANMSGVQFGARRDPVGKEAKWDRY</sequence>
<gene>
    <name evidence="2" type="primary">SCP1</name>
    <name evidence="2" type="ORF">IWQ62_004989</name>
</gene>
<dbReference type="InterPro" id="IPR001715">
    <property type="entry name" value="CH_dom"/>
</dbReference>
<evidence type="ECO:0000313" key="3">
    <source>
        <dbReference type="Proteomes" id="UP001150925"/>
    </source>
</evidence>
<dbReference type="GO" id="GO:0007015">
    <property type="term" value="P:actin filament organization"/>
    <property type="evidence" value="ECO:0007669"/>
    <property type="project" value="TreeGrafter"/>
</dbReference>
<feature type="domain" description="Calponin-homology (CH)" evidence="1">
    <location>
        <begin position="27"/>
        <end position="130"/>
    </location>
</feature>
<proteinExistence type="predicted"/>
<dbReference type="OrthoDB" id="21595at2759"/>
<dbReference type="Pfam" id="PF00307">
    <property type="entry name" value="CH"/>
    <property type="match status" value="1"/>
</dbReference>
<dbReference type="GO" id="GO:0015629">
    <property type="term" value="C:actin cytoskeleton"/>
    <property type="evidence" value="ECO:0007669"/>
    <property type="project" value="TreeGrafter"/>
</dbReference>
<dbReference type="GO" id="GO:0051015">
    <property type="term" value="F:actin filament binding"/>
    <property type="evidence" value="ECO:0007669"/>
    <property type="project" value="TreeGrafter"/>
</dbReference>
<name>A0A9W8ARA4_9FUNG</name>
<dbReference type="PANTHER" id="PTHR47385:SF14">
    <property type="entry name" value="TRANSGELIN"/>
    <property type="match status" value="1"/>
</dbReference>
<dbReference type="Gene3D" id="1.10.418.10">
    <property type="entry name" value="Calponin-like domain"/>
    <property type="match status" value="1"/>
</dbReference>
<accession>A0A9W8ARA4</accession>
<dbReference type="SUPFAM" id="SSF47576">
    <property type="entry name" value="Calponin-homology domain, CH-domain"/>
    <property type="match status" value="1"/>
</dbReference>